<feature type="binding site" evidence="4">
    <location>
        <position position="150"/>
    </location>
    <ligand>
        <name>Fe cation</name>
        <dbReference type="ChEBI" id="CHEBI:24875"/>
    </ligand>
</feature>
<dbReference type="SUPFAM" id="SSF56420">
    <property type="entry name" value="Peptide deformylase"/>
    <property type="match status" value="1"/>
</dbReference>
<dbReference type="CDD" id="cd00487">
    <property type="entry name" value="Pep_deformylase"/>
    <property type="match status" value="1"/>
</dbReference>
<keyword evidence="4" id="KW-0648">Protein biosynthesis</keyword>
<dbReference type="GO" id="GO:0006412">
    <property type="term" value="P:translation"/>
    <property type="evidence" value="ECO:0007669"/>
    <property type="project" value="UniProtKB-UniRule"/>
</dbReference>
<dbReference type="Proteomes" id="UP000077667">
    <property type="component" value="Chromosome"/>
</dbReference>
<dbReference type="EMBL" id="CP015772">
    <property type="protein sequence ID" value="ANH82397.1"/>
    <property type="molecule type" value="Genomic_DNA"/>
</dbReference>
<comment type="catalytic activity">
    <reaction evidence="4">
        <text>N-terminal N-formyl-L-methionyl-[peptide] + H2O = N-terminal L-methionyl-[peptide] + formate</text>
        <dbReference type="Rhea" id="RHEA:24420"/>
        <dbReference type="Rhea" id="RHEA-COMP:10639"/>
        <dbReference type="Rhea" id="RHEA-COMP:10640"/>
        <dbReference type="ChEBI" id="CHEBI:15377"/>
        <dbReference type="ChEBI" id="CHEBI:15740"/>
        <dbReference type="ChEBI" id="CHEBI:49298"/>
        <dbReference type="ChEBI" id="CHEBI:64731"/>
        <dbReference type="EC" id="3.5.1.88"/>
    </reaction>
</comment>
<dbReference type="PRINTS" id="PR01576">
    <property type="entry name" value="PDEFORMYLASE"/>
</dbReference>
<dbReference type="STRING" id="1176587.A8C56_16760"/>
<dbReference type="Pfam" id="PF01327">
    <property type="entry name" value="Pep_deformylase"/>
    <property type="match status" value="1"/>
</dbReference>
<keyword evidence="6" id="KW-1185">Reference proteome</keyword>
<dbReference type="RefSeq" id="WP_067758529.1">
    <property type="nucleotide sequence ID" value="NZ_CP015772.1"/>
</dbReference>
<proteinExistence type="inferred from homology"/>
<feature type="binding site" evidence="4">
    <location>
        <position position="108"/>
    </location>
    <ligand>
        <name>Fe cation</name>
        <dbReference type="ChEBI" id="CHEBI:24875"/>
    </ligand>
</feature>
<keyword evidence="2 4" id="KW-0479">Metal-binding</keyword>
<protein>
    <recommendedName>
        <fullName evidence="4">Peptide deformylase</fullName>
        <shortName evidence="4">PDF</shortName>
        <ecNumber evidence="4">3.5.1.88</ecNumber>
    </recommendedName>
    <alternativeName>
        <fullName evidence="4">Polypeptide deformylase</fullName>
    </alternativeName>
</protein>
<name>A0A1A9I3Z7_9BACT</name>
<evidence type="ECO:0000256" key="2">
    <source>
        <dbReference type="ARBA" id="ARBA00022723"/>
    </source>
</evidence>
<organism evidence="5 6">
    <name type="scientific">Niabella ginsenosidivorans</name>
    <dbReference type="NCBI Taxonomy" id="1176587"/>
    <lineage>
        <taxon>Bacteria</taxon>
        <taxon>Pseudomonadati</taxon>
        <taxon>Bacteroidota</taxon>
        <taxon>Chitinophagia</taxon>
        <taxon>Chitinophagales</taxon>
        <taxon>Chitinophagaceae</taxon>
        <taxon>Niabella</taxon>
    </lineage>
</organism>
<gene>
    <name evidence="4" type="primary">def</name>
    <name evidence="5" type="ORF">A8C56_16760</name>
</gene>
<dbReference type="InterPro" id="IPR023635">
    <property type="entry name" value="Peptide_deformylase"/>
</dbReference>
<feature type="active site" evidence="4">
    <location>
        <position position="151"/>
    </location>
</feature>
<evidence type="ECO:0000256" key="1">
    <source>
        <dbReference type="ARBA" id="ARBA00010759"/>
    </source>
</evidence>
<keyword evidence="3 4" id="KW-0378">Hydrolase</keyword>
<dbReference type="EC" id="3.5.1.88" evidence="4"/>
<comment type="function">
    <text evidence="4">Removes the formyl group from the N-terminal Met of newly synthesized proteins. Requires at least a dipeptide for an efficient rate of reaction. N-terminal L-methionine is a prerequisite for activity but the enzyme has broad specificity at other positions.</text>
</comment>
<dbReference type="GO" id="GO:0042586">
    <property type="term" value="F:peptide deformylase activity"/>
    <property type="evidence" value="ECO:0007669"/>
    <property type="project" value="UniProtKB-UniRule"/>
</dbReference>
<dbReference type="InterPro" id="IPR036821">
    <property type="entry name" value="Peptide_deformylase_sf"/>
</dbReference>
<comment type="similarity">
    <text evidence="1 4">Belongs to the polypeptide deformylase family.</text>
</comment>
<dbReference type="PANTHER" id="PTHR10458:SF22">
    <property type="entry name" value="PEPTIDE DEFORMYLASE"/>
    <property type="match status" value="1"/>
</dbReference>
<comment type="cofactor">
    <cofactor evidence="4">
        <name>Fe(2+)</name>
        <dbReference type="ChEBI" id="CHEBI:29033"/>
    </cofactor>
    <text evidence="4">Binds 1 Fe(2+) ion.</text>
</comment>
<keyword evidence="4" id="KW-0408">Iron</keyword>
<sequence length="194" mass="22195">MLQPILAYGHPLLREKGKPVSLDKEELDTFIDQMWQTMRRANGCGLAASQVGKNLCLFIVDSRSTYQQMENAARQALYENGDTGIEEVFINAEMISRSGDVWVEEEGCLSIPSLSQPVARPWSIEIRYLDKELVQRQKVFSGNTARMIQHEYDHTQGILYIDHLNPVARKLLMSRLKKIRAGKVQAGYPMCFFR</sequence>
<dbReference type="NCBIfam" id="TIGR00079">
    <property type="entry name" value="pept_deformyl"/>
    <property type="match status" value="1"/>
</dbReference>
<dbReference type="PANTHER" id="PTHR10458">
    <property type="entry name" value="PEPTIDE DEFORMYLASE"/>
    <property type="match status" value="1"/>
</dbReference>
<dbReference type="NCBIfam" id="NF001159">
    <property type="entry name" value="PRK00150.1-3"/>
    <property type="match status" value="1"/>
</dbReference>
<evidence type="ECO:0000313" key="6">
    <source>
        <dbReference type="Proteomes" id="UP000077667"/>
    </source>
</evidence>
<evidence type="ECO:0000256" key="4">
    <source>
        <dbReference type="HAMAP-Rule" id="MF_00163"/>
    </source>
</evidence>
<dbReference type="Gene3D" id="3.90.45.10">
    <property type="entry name" value="Peptide deformylase"/>
    <property type="match status" value="1"/>
</dbReference>
<dbReference type="KEGG" id="nia:A8C56_16760"/>
<dbReference type="OrthoDB" id="9784988at2"/>
<accession>A0A1A9I3Z7</accession>
<dbReference type="HAMAP" id="MF_00163">
    <property type="entry name" value="Pep_deformylase"/>
    <property type="match status" value="1"/>
</dbReference>
<reference evidence="5 6" key="1">
    <citation type="submission" date="2016-05" db="EMBL/GenBank/DDBJ databases">
        <title>Niabella ginsenosidivorans BS26 whole genome sequencing.</title>
        <authorList>
            <person name="Im W.T."/>
            <person name="Siddiqi M.Z."/>
        </authorList>
    </citation>
    <scope>NUCLEOTIDE SEQUENCE [LARGE SCALE GENOMIC DNA]</scope>
    <source>
        <strain evidence="5 6">BS26</strain>
    </source>
</reference>
<feature type="binding site" evidence="4">
    <location>
        <position position="154"/>
    </location>
    <ligand>
        <name>Fe cation</name>
        <dbReference type="ChEBI" id="CHEBI:24875"/>
    </ligand>
</feature>
<dbReference type="AlphaFoldDB" id="A0A1A9I3Z7"/>
<dbReference type="PIRSF" id="PIRSF004749">
    <property type="entry name" value="Pep_def"/>
    <property type="match status" value="1"/>
</dbReference>
<evidence type="ECO:0000256" key="3">
    <source>
        <dbReference type="ARBA" id="ARBA00022801"/>
    </source>
</evidence>
<evidence type="ECO:0000313" key="5">
    <source>
        <dbReference type="EMBL" id="ANH82397.1"/>
    </source>
</evidence>
<dbReference type="GO" id="GO:0046872">
    <property type="term" value="F:metal ion binding"/>
    <property type="evidence" value="ECO:0007669"/>
    <property type="project" value="UniProtKB-KW"/>
</dbReference>